<keyword evidence="7" id="KW-1185">Reference proteome</keyword>
<evidence type="ECO:0000256" key="4">
    <source>
        <dbReference type="ARBA" id="ARBA00022801"/>
    </source>
</evidence>
<dbReference type="GO" id="GO:0070006">
    <property type="term" value="F:metalloaminopeptidase activity"/>
    <property type="evidence" value="ECO:0007669"/>
    <property type="project" value="InterPro"/>
</dbReference>
<dbReference type="GO" id="GO:0030145">
    <property type="term" value="F:manganese ion binding"/>
    <property type="evidence" value="ECO:0007669"/>
    <property type="project" value="InterPro"/>
</dbReference>
<evidence type="ECO:0000313" key="7">
    <source>
        <dbReference type="Proteomes" id="UP000245699"/>
    </source>
</evidence>
<dbReference type="PRINTS" id="PR00481">
    <property type="entry name" value="LAMNOPPTDASE"/>
</dbReference>
<dbReference type="Gene3D" id="3.40.630.10">
    <property type="entry name" value="Zn peptidases"/>
    <property type="match status" value="1"/>
</dbReference>
<evidence type="ECO:0000256" key="3">
    <source>
        <dbReference type="ARBA" id="ARBA00022670"/>
    </source>
</evidence>
<dbReference type="GO" id="GO:0006508">
    <property type="term" value="P:proteolysis"/>
    <property type="evidence" value="ECO:0007669"/>
    <property type="project" value="UniProtKB-KW"/>
</dbReference>
<dbReference type="GO" id="GO:0005737">
    <property type="term" value="C:cytoplasm"/>
    <property type="evidence" value="ECO:0007669"/>
    <property type="project" value="InterPro"/>
</dbReference>
<keyword evidence="2" id="KW-0031">Aminopeptidase</keyword>
<dbReference type="PANTHER" id="PTHR11963">
    <property type="entry name" value="LEUCINE AMINOPEPTIDASE-RELATED"/>
    <property type="match status" value="1"/>
</dbReference>
<dbReference type="InterPro" id="IPR011356">
    <property type="entry name" value="Leucine_aapep/pepB"/>
</dbReference>
<comment type="similarity">
    <text evidence="1">Belongs to the peptidase M17 family.</text>
</comment>
<proteinExistence type="inferred from homology"/>
<feature type="domain" description="Cytosol aminopeptidase" evidence="5">
    <location>
        <begin position="368"/>
        <end position="375"/>
    </location>
</feature>
<dbReference type="STRING" id="61424.A0A2T9Y8C3"/>
<dbReference type="PROSITE" id="PS00631">
    <property type="entry name" value="CYTOSOL_AP"/>
    <property type="match status" value="1"/>
</dbReference>
<dbReference type="AlphaFoldDB" id="A0A2T9Y8C3"/>
<dbReference type="Proteomes" id="UP000245699">
    <property type="component" value="Unassembled WGS sequence"/>
</dbReference>
<dbReference type="PANTHER" id="PTHR11963:SF48">
    <property type="entry name" value="DIPEPTIDASE B, ISOFORM A"/>
    <property type="match status" value="1"/>
</dbReference>
<dbReference type="EMBL" id="MBFT01000610">
    <property type="protein sequence ID" value="PVU88591.1"/>
    <property type="molecule type" value="Genomic_DNA"/>
</dbReference>
<name>A0A2T9Y8C3_9FUNG</name>
<dbReference type="SUPFAM" id="SSF53187">
    <property type="entry name" value="Zn-dependent exopeptidases"/>
    <property type="match status" value="1"/>
</dbReference>
<evidence type="ECO:0000259" key="5">
    <source>
        <dbReference type="PROSITE" id="PS00631"/>
    </source>
</evidence>
<keyword evidence="3" id="KW-0645">Protease</keyword>
<organism evidence="6 7">
    <name type="scientific">Furculomyces boomerangus</name>
    <dbReference type="NCBI Taxonomy" id="61424"/>
    <lineage>
        <taxon>Eukaryota</taxon>
        <taxon>Fungi</taxon>
        <taxon>Fungi incertae sedis</taxon>
        <taxon>Zoopagomycota</taxon>
        <taxon>Kickxellomycotina</taxon>
        <taxon>Harpellomycetes</taxon>
        <taxon>Harpellales</taxon>
        <taxon>Harpellaceae</taxon>
        <taxon>Furculomyces</taxon>
    </lineage>
</organism>
<comment type="caution">
    <text evidence="6">The sequence shown here is derived from an EMBL/GenBank/DDBJ whole genome shotgun (WGS) entry which is preliminary data.</text>
</comment>
<dbReference type="Pfam" id="PF00883">
    <property type="entry name" value="Peptidase_M17"/>
    <property type="match status" value="1"/>
</dbReference>
<evidence type="ECO:0000313" key="6">
    <source>
        <dbReference type="EMBL" id="PVU88591.1"/>
    </source>
</evidence>
<gene>
    <name evidence="6" type="ORF">BB559_005525</name>
</gene>
<protein>
    <recommendedName>
        <fullName evidence="5">Cytosol aminopeptidase domain-containing protein</fullName>
    </recommendedName>
</protein>
<keyword evidence="4" id="KW-0378">Hydrolase</keyword>
<accession>A0A2T9Y8C3</accession>
<dbReference type="InterPro" id="IPR000819">
    <property type="entry name" value="Peptidase_M17_C"/>
</dbReference>
<evidence type="ECO:0000256" key="1">
    <source>
        <dbReference type="ARBA" id="ARBA00009528"/>
    </source>
</evidence>
<dbReference type="OrthoDB" id="412814at2759"/>
<evidence type="ECO:0000256" key="2">
    <source>
        <dbReference type="ARBA" id="ARBA00022438"/>
    </source>
</evidence>
<reference evidence="6 7" key="1">
    <citation type="journal article" date="2018" name="MBio">
        <title>Comparative Genomics Reveals the Core Gene Toolbox for the Fungus-Insect Symbiosis.</title>
        <authorList>
            <person name="Wang Y."/>
            <person name="Stata M."/>
            <person name="Wang W."/>
            <person name="Stajich J.E."/>
            <person name="White M.M."/>
            <person name="Moncalvo J.M."/>
        </authorList>
    </citation>
    <scope>NUCLEOTIDE SEQUENCE [LARGE SCALE GENOMIC DNA]</scope>
    <source>
        <strain evidence="6 7">AUS-77-4</strain>
    </source>
</reference>
<sequence length="554" mass="60317">MLSKVTISQGQTVFNTQTNDALVSIYDSAENLATELGQDSQISANLSTLGKADASAHKSLSFIPCSSAPGNRLILSPVGTLNNDCDDVRKIRNATRDGISRAIKAGSRNPILYLSNLNVGEQPFDADYSRWVEVAILAAFEVSYVTLVAREWNHARNLDQSANEKLDSIHIELSPSIQQNSDIQIILERAIAIEKGKRLYKDMGYGDPERMTPYKVAEYVEQTLSNIPGITISVNKDLESIKKNYPLLYHSARASFDTEHTRPCIVELNYLSPDQGKVEEELYLVGKGVTYDTGGISIKVGAGMRGMSRDKLGACAVAGFVYTAALLQSERVNITGILTLERNSVGPNCLLPDEVIPSRAGVRVHIVNTDAEGRLVMTDPLAECKERVLAQREVSNKLSRKLNQTVYTIATLTGHVIRAYGGYGATVANGPARASQKDRKFAKSGTVYGDPFENSIMRQDDYDYIAAHTDREDVFQVGPHASSATDRGHQFPAAYMVVAAGLDKHGMAAEPDQRIDYIHLDIAGSAEEFGSEKGLGLPSITGSPISVLVHAHLE</sequence>